<dbReference type="AlphaFoldDB" id="A0A0N7KT06"/>
<reference evidence="2 3" key="2">
    <citation type="journal article" date="2013" name="Plant Cell Physiol.">
        <title>Rice Annotation Project Database (RAP-DB): an integrative and interactive database for rice genomics.</title>
        <authorList>
            <person name="Sakai H."/>
            <person name="Lee S.S."/>
            <person name="Tanaka T."/>
            <person name="Numa H."/>
            <person name="Kim J."/>
            <person name="Kawahara Y."/>
            <person name="Wakimoto H."/>
            <person name="Yang C.C."/>
            <person name="Iwamoto M."/>
            <person name="Abe T."/>
            <person name="Yamada Y."/>
            <person name="Muto A."/>
            <person name="Inokuchi H."/>
            <person name="Ikemura T."/>
            <person name="Matsumoto T."/>
            <person name="Sasaki T."/>
            <person name="Itoh T."/>
        </authorList>
    </citation>
    <scope>NUCLEOTIDE SEQUENCE [LARGE SCALE GENOMIC DNA]</scope>
    <source>
        <strain evidence="3">cv. Nipponbare</strain>
    </source>
</reference>
<evidence type="ECO:0000313" key="3">
    <source>
        <dbReference type="Proteomes" id="UP000059680"/>
    </source>
</evidence>
<reference evidence="2 3" key="3">
    <citation type="journal article" date="2013" name="Rice">
        <title>Improvement of the Oryza sativa Nipponbare reference genome using next generation sequence and optical map data.</title>
        <authorList>
            <person name="Kawahara Y."/>
            <person name="de la Bastide M."/>
            <person name="Hamilton J.P."/>
            <person name="Kanamori H."/>
            <person name="McCombie W.R."/>
            <person name="Ouyang S."/>
            <person name="Schwartz D.C."/>
            <person name="Tanaka T."/>
            <person name="Wu J."/>
            <person name="Zhou S."/>
            <person name="Childs K.L."/>
            <person name="Davidson R.M."/>
            <person name="Lin H."/>
            <person name="Quesada-Ocampo L."/>
            <person name="Vaillancourt B."/>
            <person name="Sakai H."/>
            <person name="Lee S.S."/>
            <person name="Kim J."/>
            <person name="Numa H."/>
            <person name="Itoh T."/>
            <person name="Buell C.R."/>
            <person name="Matsumoto T."/>
        </authorList>
    </citation>
    <scope>NUCLEOTIDE SEQUENCE [LARGE SCALE GENOMIC DNA]</scope>
    <source>
        <strain evidence="3">cv. Nipponbare</strain>
    </source>
</reference>
<evidence type="ECO:0000256" key="1">
    <source>
        <dbReference type="SAM" id="MobiDB-lite"/>
    </source>
</evidence>
<evidence type="ECO:0000313" key="2">
    <source>
        <dbReference type="EMBL" id="BAT14282.1"/>
    </source>
</evidence>
<proteinExistence type="predicted"/>
<dbReference type="InParanoid" id="A0A0N7KT06"/>
<keyword evidence="3" id="KW-1185">Reference proteome</keyword>
<reference evidence="3" key="1">
    <citation type="journal article" date="2005" name="Nature">
        <title>The map-based sequence of the rice genome.</title>
        <authorList>
            <consortium name="International rice genome sequencing project (IRGSP)"/>
            <person name="Matsumoto T."/>
            <person name="Wu J."/>
            <person name="Kanamori H."/>
            <person name="Katayose Y."/>
            <person name="Fujisawa M."/>
            <person name="Namiki N."/>
            <person name="Mizuno H."/>
            <person name="Yamamoto K."/>
            <person name="Antonio B.A."/>
            <person name="Baba T."/>
            <person name="Sakata K."/>
            <person name="Nagamura Y."/>
            <person name="Aoki H."/>
            <person name="Arikawa K."/>
            <person name="Arita K."/>
            <person name="Bito T."/>
            <person name="Chiden Y."/>
            <person name="Fujitsuka N."/>
            <person name="Fukunaka R."/>
            <person name="Hamada M."/>
            <person name="Harada C."/>
            <person name="Hayashi A."/>
            <person name="Hijishita S."/>
            <person name="Honda M."/>
            <person name="Hosokawa S."/>
            <person name="Ichikawa Y."/>
            <person name="Idonuma A."/>
            <person name="Iijima M."/>
            <person name="Ikeda M."/>
            <person name="Ikeno M."/>
            <person name="Ito K."/>
            <person name="Ito S."/>
            <person name="Ito T."/>
            <person name="Ito Y."/>
            <person name="Ito Y."/>
            <person name="Iwabuchi A."/>
            <person name="Kamiya K."/>
            <person name="Karasawa W."/>
            <person name="Kurita K."/>
            <person name="Katagiri S."/>
            <person name="Kikuta A."/>
            <person name="Kobayashi H."/>
            <person name="Kobayashi N."/>
            <person name="Machita K."/>
            <person name="Maehara T."/>
            <person name="Masukawa M."/>
            <person name="Mizubayashi T."/>
            <person name="Mukai Y."/>
            <person name="Nagasaki H."/>
            <person name="Nagata Y."/>
            <person name="Naito S."/>
            <person name="Nakashima M."/>
            <person name="Nakama Y."/>
            <person name="Nakamichi Y."/>
            <person name="Nakamura M."/>
            <person name="Meguro A."/>
            <person name="Negishi M."/>
            <person name="Ohta I."/>
            <person name="Ohta T."/>
            <person name="Okamoto M."/>
            <person name="Ono N."/>
            <person name="Saji S."/>
            <person name="Sakaguchi M."/>
            <person name="Sakai K."/>
            <person name="Shibata M."/>
            <person name="Shimokawa T."/>
            <person name="Song J."/>
            <person name="Takazaki Y."/>
            <person name="Terasawa K."/>
            <person name="Tsugane M."/>
            <person name="Tsuji K."/>
            <person name="Ueda S."/>
            <person name="Waki K."/>
            <person name="Yamagata H."/>
            <person name="Yamamoto M."/>
            <person name="Yamamoto S."/>
            <person name="Yamane H."/>
            <person name="Yoshiki S."/>
            <person name="Yoshihara R."/>
            <person name="Yukawa K."/>
            <person name="Zhong H."/>
            <person name="Yano M."/>
            <person name="Yuan Q."/>
            <person name="Ouyang S."/>
            <person name="Liu J."/>
            <person name="Jones K.M."/>
            <person name="Gansberger K."/>
            <person name="Moffat K."/>
            <person name="Hill J."/>
            <person name="Bera J."/>
            <person name="Fadrosh D."/>
            <person name="Jin S."/>
            <person name="Johri S."/>
            <person name="Kim M."/>
            <person name="Overton L."/>
            <person name="Reardon M."/>
            <person name="Tsitrin T."/>
            <person name="Vuong H."/>
            <person name="Weaver B."/>
            <person name="Ciecko A."/>
            <person name="Tallon L."/>
            <person name="Jackson J."/>
            <person name="Pai G."/>
            <person name="Aken S.V."/>
            <person name="Utterback T."/>
            <person name="Reidmuller S."/>
            <person name="Feldblyum T."/>
            <person name="Hsiao J."/>
            <person name="Zismann V."/>
            <person name="Iobst S."/>
            <person name="de Vazeille A.R."/>
            <person name="Buell C.R."/>
            <person name="Ying K."/>
            <person name="Li Y."/>
            <person name="Lu T."/>
            <person name="Huang Y."/>
            <person name="Zhao Q."/>
            <person name="Feng Q."/>
            <person name="Zhang L."/>
            <person name="Zhu J."/>
            <person name="Weng Q."/>
            <person name="Mu J."/>
            <person name="Lu Y."/>
            <person name="Fan D."/>
            <person name="Liu Y."/>
            <person name="Guan J."/>
            <person name="Zhang Y."/>
            <person name="Yu S."/>
            <person name="Liu X."/>
            <person name="Zhang Y."/>
            <person name="Hong G."/>
            <person name="Han B."/>
            <person name="Choisne N."/>
            <person name="Demange N."/>
            <person name="Orjeda G."/>
            <person name="Samain S."/>
            <person name="Cattolico L."/>
            <person name="Pelletier E."/>
            <person name="Couloux A."/>
            <person name="Segurens B."/>
            <person name="Wincker P."/>
            <person name="D'Hont A."/>
            <person name="Scarpelli C."/>
            <person name="Weissenbach J."/>
            <person name="Salanoubat M."/>
            <person name="Quetier F."/>
            <person name="Yu Y."/>
            <person name="Kim H.R."/>
            <person name="Rambo T."/>
            <person name="Currie J."/>
            <person name="Collura K."/>
            <person name="Luo M."/>
            <person name="Yang T."/>
            <person name="Ammiraju J.S.S."/>
            <person name="Engler F."/>
            <person name="Soderlund C."/>
            <person name="Wing R.A."/>
            <person name="Palmer L.E."/>
            <person name="de la Bastide M."/>
            <person name="Spiegel L."/>
            <person name="Nascimento L."/>
            <person name="Zutavern T."/>
            <person name="O'Shaughnessy A."/>
            <person name="Dike S."/>
            <person name="Dedhia N."/>
            <person name="Preston R."/>
            <person name="Balija V."/>
            <person name="McCombie W.R."/>
            <person name="Chow T."/>
            <person name="Chen H."/>
            <person name="Chung M."/>
            <person name="Chen C."/>
            <person name="Shaw J."/>
            <person name="Wu H."/>
            <person name="Hsiao K."/>
            <person name="Chao Y."/>
            <person name="Chu M."/>
            <person name="Cheng C."/>
            <person name="Hour A."/>
            <person name="Lee P."/>
            <person name="Lin S."/>
            <person name="Lin Y."/>
            <person name="Liou J."/>
            <person name="Liu S."/>
            <person name="Hsing Y."/>
            <person name="Raghuvanshi S."/>
            <person name="Mohanty A."/>
            <person name="Bharti A.K."/>
            <person name="Gaur A."/>
            <person name="Gupta V."/>
            <person name="Kumar D."/>
            <person name="Ravi V."/>
            <person name="Vij S."/>
            <person name="Kapur A."/>
            <person name="Khurana P."/>
            <person name="Khurana P."/>
            <person name="Khurana J.P."/>
            <person name="Tyagi A.K."/>
            <person name="Gaikwad K."/>
            <person name="Singh A."/>
            <person name="Dalal V."/>
            <person name="Srivastava S."/>
            <person name="Dixit A."/>
            <person name="Pal A.K."/>
            <person name="Ghazi I.A."/>
            <person name="Yadav M."/>
            <person name="Pandit A."/>
            <person name="Bhargava A."/>
            <person name="Sureshbabu K."/>
            <person name="Batra K."/>
            <person name="Sharma T.R."/>
            <person name="Mohapatra T."/>
            <person name="Singh N.K."/>
            <person name="Messing J."/>
            <person name="Nelson A.B."/>
            <person name="Fuks G."/>
            <person name="Kavchok S."/>
            <person name="Keizer G."/>
            <person name="Linton E."/>
            <person name="Llaca V."/>
            <person name="Song R."/>
            <person name="Tanyolac B."/>
            <person name="Young S."/>
            <person name="Ho-Il K."/>
            <person name="Hahn J.H."/>
            <person name="Sangsakoo G."/>
            <person name="Vanavichit A."/>
            <person name="de Mattos Luiz.A.T."/>
            <person name="Zimmer P.D."/>
            <person name="Malone G."/>
            <person name="Dellagostin O."/>
            <person name="de Oliveira A.C."/>
            <person name="Bevan M."/>
            <person name="Bancroft I."/>
            <person name="Minx P."/>
            <person name="Cordum H."/>
            <person name="Wilson R."/>
            <person name="Cheng Z."/>
            <person name="Jin W."/>
            <person name="Jiang J."/>
            <person name="Leong S.A."/>
            <person name="Iwama H."/>
            <person name="Gojobori T."/>
            <person name="Itoh T."/>
            <person name="Niimura Y."/>
            <person name="Fujii Y."/>
            <person name="Habara T."/>
            <person name="Sakai H."/>
            <person name="Sato Y."/>
            <person name="Wilson G."/>
            <person name="Kumar K."/>
            <person name="McCouch S."/>
            <person name="Juretic N."/>
            <person name="Hoen D."/>
            <person name="Wright S."/>
            <person name="Bruskiewich R."/>
            <person name="Bureau T."/>
            <person name="Miyao A."/>
            <person name="Hirochika H."/>
            <person name="Nishikawa T."/>
            <person name="Kadowaki K."/>
            <person name="Sugiura M."/>
            <person name="Burr B."/>
            <person name="Sasaki T."/>
        </authorList>
    </citation>
    <scope>NUCLEOTIDE SEQUENCE [LARGE SCALE GENOMIC DNA]</scope>
    <source>
        <strain evidence="3">cv. Nipponbare</strain>
    </source>
</reference>
<accession>A0A0N7KT06</accession>
<dbReference type="EMBL" id="AP014967">
    <property type="protein sequence ID" value="BAT14282.1"/>
    <property type="molecule type" value="Genomic_DNA"/>
</dbReference>
<feature type="region of interest" description="Disordered" evidence="1">
    <location>
        <begin position="1"/>
        <end position="39"/>
    </location>
</feature>
<protein>
    <submittedName>
        <fullName evidence="2">Os11g0531150 protein</fullName>
    </submittedName>
</protein>
<dbReference type="Proteomes" id="UP000059680">
    <property type="component" value="Chromosome 11"/>
</dbReference>
<organism evidence="2 3">
    <name type="scientific">Oryza sativa subsp. japonica</name>
    <name type="common">Rice</name>
    <dbReference type="NCBI Taxonomy" id="39947"/>
    <lineage>
        <taxon>Eukaryota</taxon>
        <taxon>Viridiplantae</taxon>
        <taxon>Streptophyta</taxon>
        <taxon>Embryophyta</taxon>
        <taxon>Tracheophyta</taxon>
        <taxon>Spermatophyta</taxon>
        <taxon>Magnoliopsida</taxon>
        <taxon>Liliopsida</taxon>
        <taxon>Poales</taxon>
        <taxon>Poaceae</taxon>
        <taxon>BOP clade</taxon>
        <taxon>Oryzoideae</taxon>
        <taxon>Oryzeae</taxon>
        <taxon>Oryzinae</taxon>
        <taxon>Oryza</taxon>
        <taxon>Oryza sativa</taxon>
    </lineage>
</organism>
<dbReference type="PaxDb" id="39947-A0A0N7KT06"/>
<gene>
    <name evidence="2" type="ordered locus">Os11g0531150</name>
    <name evidence="2" type="ORF">OSNPB_110531150</name>
</gene>
<name>A0A0N7KT06_ORYSJ</name>
<sequence length="97" mass="10534">MADTAHPRPSGGESARLRPSGSESGHPRPDGGGSRPRVRCQCYSRHRRRHSSCCPRPDSGTPEATADTVITVIQDRHQEWVEWEGESEEIGGVGESG</sequence>